<evidence type="ECO:0000256" key="7">
    <source>
        <dbReference type="ARBA" id="ARBA00023136"/>
    </source>
</evidence>
<evidence type="ECO:0000256" key="3">
    <source>
        <dbReference type="ARBA" id="ARBA00022448"/>
    </source>
</evidence>
<evidence type="ECO:0000256" key="6">
    <source>
        <dbReference type="ARBA" id="ARBA00022989"/>
    </source>
</evidence>
<dbReference type="PANTHER" id="PTHR36838">
    <property type="entry name" value="AUXIN EFFLUX CARRIER FAMILY PROTEIN"/>
    <property type="match status" value="1"/>
</dbReference>
<dbReference type="GO" id="GO:0005886">
    <property type="term" value="C:plasma membrane"/>
    <property type="evidence" value="ECO:0007669"/>
    <property type="project" value="UniProtKB-SubCell"/>
</dbReference>
<evidence type="ECO:0000313" key="10">
    <source>
        <dbReference type="Proteomes" id="UP000055136"/>
    </source>
</evidence>
<feature type="transmembrane region" description="Helical" evidence="8">
    <location>
        <begin position="62"/>
        <end position="83"/>
    </location>
</feature>
<dbReference type="Gene3D" id="1.20.1530.20">
    <property type="match status" value="1"/>
</dbReference>
<feature type="transmembrane region" description="Helical" evidence="8">
    <location>
        <begin position="95"/>
        <end position="115"/>
    </location>
</feature>
<evidence type="ECO:0000256" key="2">
    <source>
        <dbReference type="ARBA" id="ARBA00010145"/>
    </source>
</evidence>
<proteinExistence type="inferred from homology"/>
<organism evidence="9 10">
    <name type="scientific">Candidatus Tenderia electrophaga</name>
    <dbReference type="NCBI Taxonomy" id="1748243"/>
    <lineage>
        <taxon>Bacteria</taxon>
        <taxon>Pseudomonadati</taxon>
        <taxon>Pseudomonadota</taxon>
        <taxon>Gammaproteobacteria</taxon>
        <taxon>Candidatus Tenderiales</taxon>
        <taxon>Candidatus Tenderiaceae</taxon>
        <taxon>Candidatus Tenderia</taxon>
    </lineage>
</organism>
<feature type="transmembrane region" description="Helical" evidence="8">
    <location>
        <begin position="282"/>
        <end position="302"/>
    </location>
</feature>
<feature type="transmembrane region" description="Helical" evidence="8">
    <location>
        <begin position="192"/>
        <end position="212"/>
    </location>
</feature>
<evidence type="ECO:0000256" key="5">
    <source>
        <dbReference type="ARBA" id="ARBA00022692"/>
    </source>
</evidence>
<keyword evidence="6 8" id="KW-1133">Transmembrane helix</keyword>
<feature type="transmembrane region" description="Helical" evidence="8">
    <location>
        <begin position="224"/>
        <end position="247"/>
    </location>
</feature>
<keyword evidence="10" id="KW-1185">Reference proteome</keyword>
<evidence type="ECO:0000256" key="1">
    <source>
        <dbReference type="ARBA" id="ARBA00004651"/>
    </source>
</evidence>
<dbReference type="InterPro" id="IPR004776">
    <property type="entry name" value="Mem_transp_PIN-like"/>
</dbReference>
<feature type="transmembrane region" description="Helical" evidence="8">
    <location>
        <begin position="127"/>
        <end position="147"/>
    </location>
</feature>
<evidence type="ECO:0000256" key="8">
    <source>
        <dbReference type="SAM" id="Phobius"/>
    </source>
</evidence>
<keyword evidence="3" id="KW-0813">Transport</keyword>
<feature type="transmembrane region" description="Helical" evidence="8">
    <location>
        <begin position="38"/>
        <end position="56"/>
    </location>
</feature>
<dbReference type="KEGG" id="tee:Tel_02040"/>
<dbReference type="Proteomes" id="UP000055136">
    <property type="component" value="Chromosome"/>
</dbReference>
<feature type="transmembrane region" description="Helical" evidence="8">
    <location>
        <begin position="168"/>
        <end position="186"/>
    </location>
</feature>
<keyword evidence="5 8" id="KW-0812">Transmembrane</keyword>
<gene>
    <name evidence="9" type="ORF">Tel_02040</name>
</gene>
<reference evidence="9" key="1">
    <citation type="submission" date="2015-10" db="EMBL/GenBank/DDBJ databases">
        <title>Description of Candidatus Tenderia electrophaga gen. nov, sp. nov., an Uncultivated Electroautotroph from a Biocathode Enrichment.</title>
        <authorList>
            <person name="Eddie B.J."/>
            <person name="Malanoski A.P."/>
            <person name="Wang Z."/>
            <person name="Hall R.J."/>
            <person name="Oh S.D."/>
            <person name="Heiner C."/>
            <person name="Lin B."/>
            <person name="Strycharz-Glaven S.M."/>
        </authorList>
    </citation>
    <scope>NUCLEOTIDE SEQUENCE [LARGE SCALE GENOMIC DNA]</scope>
    <source>
        <strain evidence="9">NRL1</strain>
    </source>
</reference>
<dbReference type="EMBL" id="CP013099">
    <property type="protein sequence ID" value="ALP52015.1"/>
    <property type="molecule type" value="Genomic_DNA"/>
</dbReference>
<comment type="similarity">
    <text evidence="2">Belongs to the auxin efflux carrier (TC 2.A.69) family.</text>
</comment>
<dbReference type="GO" id="GO:0055085">
    <property type="term" value="P:transmembrane transport"/>
    <property type="evidence" value="ECO:0007669"/>
    <property type="project" value="InterPro"/>
</dbReference>
<dbReference type="AlphaFoldDB" id="A0A0S2TA45"/>
<dbReference type="Pfam" id="PF03547">
    <property type="entry name" value="Mem_trans"/>
    <property type="match status" value="1"/>
</dbReference>
<evidence type="ECO:0000256" key="4">
    <source>
        <dbReference type="ARBA" id="ARBA00022475"/>
    </source>
</evidence>
<keyword evidence="7 8" id="KW-0472">Membrane</keyword>
<feature type="transmembrane region" description="Helical" evidence="8">
    <location>
        <begin position="6"/>
        <end position="26"/>
    </location>
</feature>
<protein>
    <submittedName>
        <fullName evidence="9">Transporter</fullName>
    </submittedName>
</protein>
<comment type="subcellular location">
    <subcellularLocation>
        <location evidence="1">Cell membrane</location>
        <topology evidence="1">Multi-pass membrane protein</topology>
    </subcellularLocation>
</comment>
<feature type="transmembrane region" description="Helical" evidence="8">
    <location>
        <begin position="253"/>
        <end position="273"/>
    </location>
</feature>
<evidence type="ECO:0000313" key="9">
    <source>
        <dbReference type="EMBL" id="ALP52015.1"/>
    </source>
</evidence>
<name>A0A0S2TA45_9GAMM</name>
<sequence>MFDIFTQMAALIACGVAWRIWTPLGIPADTSRTSLTGLVYILLLPALVLDVLWSSPLGLDSLRISATAVSGILVCMLLAWLVYRYGFKHCSKPTAGALILAAAFPNATYMGLPVLEQLLGPQARSIAIQYDLFACTPILLTLGILVASAHGEHPHQSRPLDTLMRVPPLWAAVIAVALNLAGVPMPEWLDEWLGMLGIAVIPLMLISLGMSLQWSAWRRHTLPLLLPVVLLQLGIMPLVALFVATNIGLEGTTLTGTILEAALPSMVLGLVLCDRYGLHTSFYALAVTVTTSVSLVTIPLWFSWAS</sequence>
<dbReference type="PANTHER" id="PTHR36838:SF1">
    <property type="entry name" value="SLR1864 PROTEIN"/>
    <property type="match status" value="1"/>
</dbReference>
<keyword evidence="4" id="KW-1003">Cell membrane</keyword>
<dbReference type="STRING" id="1748243.Tel_02040"/>
<accession>A0A0S2TA45</accession>
<dbReference type="InterPro" id="IPR038770">
    <property type="entry name" value="Na+/solute_symporter_sf"/>
</dbReference>